<evidence type="ECO:0000313" key="5">
    <source>
        <dbReference type="Proteomes" id="UP000596742"/>
    </source>
</evidence>
<accession>A0A8B6HNV3</accession>
<reference evidence="4" key="1">
    <citation type="submission" date="2018-11" db="EMBL/GenBank/DDBJ databases">
        <authorList>
            <person name="Alioto T."/>
            <person name="Alioto T."/>
        </authorList>
    </citation>
    <scope>NUCLEOTIDE SEQUENCE</scope>
</reference>
<evidence type="ECO:0000256" key="2">
    <source>
        <dbReference type="ARBA" id="ARBA00022741"/>
    </source>
</evidence>
<dbReference type="Pfam" id="PF04548">
    <property type="entry name" value="AIG1"/>
    <property type="match status" value="1"/>
</dbReference>
<name>A0A8B6HNV3_MYTGA</name>
<dbReference type="GO" id="GO:0005525">
    <property type="term" value="F:GTP binding"/>
    <property type="evidence" value="ECO:0007669"/>
    <property type="project" value="InterPro"/>
</dbReference>
<keyword evidence="2" id="KW-0547">Nucleotide-binding</keyword>
<dbReference type="SUPFAM" id="SSF53067">
    <property type="entry name" value="Actin-like ATPase domain"/>
    <property type="match status" value="2"/>
</dbReference>
<dbReference type="PANTHER" id="PTHR14187">
    <property type="entry name" value="ALPHA KINASE/ELONGATION FACTOR 2 KINASE"/>
    <property type="match status" value="1"/>
</dbReference>
<feature type="domain" description="AIG1-type G" evidence="3">
    <location>
        <begin position="11"/>
        <end position="212"/>
    </location>
</feature>
<evidence type="ECO:0000313" key="4">
    <source>
        <dbReference type="EMBL" id="VDI82896.1"/>
    </source>
</evidence>
<dbReference type="SUPFAM" id="SSF52540">
    <property type="entry name" value="P-loop containing nucleoside triphosphate hydrolases"/>
    <property type="match status" value="1"/>
</dbReference>
<keyword evidence="5" id="KW-1185">Reference proteome</keyword>
<evidence type="ECO:0000256" key="1">
    <source>
        <dbReference type="ARBA" id="ARBA00008535"/>
    </source>
</evidence>
<evidence type="ECO:0000259" key="3">
    <source>
        <dbReference type="PROSITE" id="PS51720"/>
    </source>
</evidence>
<dbReference type="Gene3D" id="3.30.420.40">
    <property type="match status" value="2"/>
</dbReference>
<comment type="similarity">
    <text evidence="1">Belongs to the TRAFAC class TrmE-Era-EngA-EngB-Septin-like GTPase superfamily. AIG1/Toc34/Toc159-like paraseptin GTPase family. IAN subfamily.</text>
</comment>
<comment type="caution">
    <text evidence="4">The sequence shown here is derived from an EMBL/GenBank/DDBJ whole genome shotgun (WGS) entry which is preliminary data.</text>
</comment>
<dbReference type="PANTHER" id="PTHR14187:SF5">
    <property type="entry name" value="HEAT SHOCK 70 KDA PROTEIN 12A"/>
    <property type="match status" value="1"/>
</dbReference>
<dbReference type="InterPro" id="IPR043129">
    <property type="entry name" value="ATPase_NBD"/>
</dbReference>
<dbReference type="EMBL" id="UYJE01010412">
    <property type="protein sequence ID" value="VDI82896.1"/>
    <property type="molecule type" value="Genomic_DNA"/>
</dbReference>
<dbReference type="Gene3D" id="3.40.50.300">
    <property type="entry name" value="P-loop containing nucleotide triphosphate hydrolases"/>
    <property type="match status" value="1"/>
</dbReference>
<organism evidence="4 5">
    <name type="scientific">Mytilus galloprovincialis</name>
    <name type="common">Mediterranean mussel</name>
    <dbReference type="NCBI Taxonomy" id="29158"/>
    <lineage>
        <taxon>Eukaryota</taxon>
        <taxon>Metazoa</taxon>
        <taxon>Spiralia</taxon>
        <taxon>Lophotrochozoa</taxon>
        <taxon>Mollusca</taxon>
        <taxon>Bivalvia</taxon>
        <taxon>Autobranchia</taxon>
        <taxon>Pteriomorphia</taxon>
        <taxon>Mytilida</taxon>
        <taxon>Mytiloidea</taxon>
        <taxon>Mytilidae</taxon>
        <taxon>Mytilinae</taxon>
        <taxon>Mytilus</taxon>
    </lineage>
</organism>
<protein>
    <recommendedName>
        <fullName evidence="3">AIG1-type G domain-containing protein</fullName>
    </recommendedName>
</protein>
<dbReference type="AlphaFoldDB" id="A0A8B6HNV3"/>
<dbReference type="Gene3D" id="3.90.640.10">
    <property type="entry name" value="Actin, Chain A, domain 4"/>
    <property type="match status" value="1"/>
</dbReference>
<dbReference type="CDD" id="cd10229">
    <property type="entry name" value="ASKHA_NBD_HSP70_HSPA12"/>
    <property type="match status" value="1"/>
</dbReference>
<dbReference type="InterPro" id="IPR027417">
    <property type="entry name" value="P-loop_NTPase"/>
</dbReference>
<dbReference type="OrthoDB" id="6201102at2759"/>
<dbReference type="Proteomes" id="UP000596742">
    <property type="component" value="Unassembled WGS sequence"/>
</dbReference>
<dbReference type="PROSITE" id="PS51720">
    <property type="entry name" value="G_AIG1"/>
    <property type="match status" value="1"/>
</dbReference>
<proteinExistence type="inferred from homology"/>
<gene>
    <name evidence="4" type="ORF">MGAL_10B042778</name>
</gene>
<dbReference type="FunFam" id="3.40.50.300:FF:000366">
    <property type="entry name" value="GTPase, IMAP family member 2"/>
    <property type="match status" value="1"/>
</dbReference>
<sequence>MTIDKIYFIITLELNILIVGKLGCGKSATGNTICGAQEFKSQFSGESTTTDCQNVSCLQESVKRKISVVDTPTLFEIQDEEVKLHHKITELFHQDADKSFHVILLVIAAGRFTDEDDKTVSLFMENFGEVAELCTIIVFSHQDQLGTHIEEFLNPVPEVLDCYFDRFDQRYIGFNNKSKDTKQIKRCFDVIDDMMSKNGHKKYTSKAFKEAQRKLNSKLVDRGPVYKLDEKTKAQLRNQSRNEIEQKFVEEKLQLKRIQNSLEQEMHFEYNREYQHNEVSVEKILVAALDIGTSNSGYAYSSVNDFQIDPLKIHINQPSVEMRTVTTRMPTNLLLDSNREFVSFGSGAEEKYCEYSLDETSDYYYFNGSKMVLHDNQNINDQMEVKDVTGKSVSAIKIFGFIIKELKMHLIDTLEKQPYEIEVREIQWVLTVPSIWSDAAKQLMRKSAIWAGIPDDCLKLALEPEAASIFYQYLAIGKQDITNLDNSIAKPGAKYMLVDLGGGTVDITVHEKGKDKKLKQLCRATGNDCGGNAVNEKFLQMFDEIFGNTVMKSLKEKLPGEYLDLVRDFEYKKRTVKYREKVTIRIPNQYLNAHCIAAYSKDLKSCVYSSSYGKYISLLGDKMRIDYFIFESLFKPTTEKITSLIRVSLKRKAVSRVSTILLVGEFSNSHLIRDAIAQEFTNQCVIVPEEADLCILKGSVLFGHKQDYICSRVVQFSYGIGEMFDPEKLDKKQPRVTPKPNKCRNIFSQIVERGQEVETSKKFTTHHSIVDAEQLKIKLYASTEKSPTFTDEEKCSFVGTITIPLTGGERKIMLEYLFGDTEIDVTAFDVLTHTQLPSSFDFV</sequence>
<dbReference type="InterPro" id="IPR006703">
    <property type="entry name" value="G_AIG1"/>
</dbReference>